<dbReference type="Proteomes" id="UP000278807">
    <property type="component" value="Unassembled WGS sequence"/>
</dbReference>
<reference evidence="1 2" key="2">
    <citation type="submission" date="2018-11" db="EMBL/GenBank/DDBJ databases">
        <authorList>
            <consortium name="Pathogen Informatics"/>
        </authorList>
    </citation>
    <scope>NUCLEOTIDE SEQUENCE [LARGE SCALE GENOMIC DNA]</scope>
</reference>
<reference evidence="3" key="1">
    <citation type="submission" date="2017-02" db="UniProtKB">
        <authorList>
            <consortium name="WormBaseParasite"/>
        </authorList>
    </citation>
    <scope>IDENTIFICATION</scope>
</reference>
<evidence type="ECO:0000313" key="2">
    <source>
        <dbReference type="Proteomes" id="UP000278807"/>
    </source>
</evidence>
<protein>
    <submittedName>
        <fullName evidence="3">KH_dom_type_1 domain-containing protein</fullName>
    </submittedName>
</protein>
<sequence length="82" mass="8932">MECSGRIYNATGESEDVRISVPINGTSIASSEMVSSIAILQRQINRLLTDKIEPNAPVVGNSDKECVPVLDFDEEQSTEFGE</sequence>
<dbReference type="AlphaFoldDB" id="A0A0R3TFK9"/>
<gene>
    <name evidence="1" type="ORF">HNAJ_LOCUS5844</name>
</gene>
<evidence type="ECO:0000313" key="3">
    <source>
        <dbReference type="WBParaSite" id="HNAJ_0000585001-mRNA-1"/>
    </source>
</evidence>
<evidence type="ECO:0000313" key="1">
    <source>
        <dbReference type="EMBL" id="VDO01704.1"/>
    </source>
</evidence>
<dbReference type="WBParaSite" id="HNAJ_0000585001-mRNA-1">
    <property type="protein sequence ID" value="HNAJ_0000585001-mRNA-1"/>
    <property type="gene ID" value="HNAJ_0000585001"/>
</dbReference>
<dbReference type="EMBL" id="UZAE01005546">
    <property type="protein sequence ID" value="VDO01704.1"/>
    <property type="molecule type" value="Genomic_DNA"/>
</dbReference>
<keyword evidence="2" id="KW-1185">Reference proteome</keyword>
<accession>A0A0R3TFK9</accession>
<name>A0A0R3TFK9_RODNA</name>
<proteinExistence type="predicted"/>
<organism evidence="3">
    <name type="scientific">Rodentolepis nana</name>
    <name type="common">Dwarf tapeworm</name>
    <name type="synonym">Hymenolepis nana</name>
    <dbReference type="NCBI Taxonomy" id="102285"/>
    <lineage>
        <taxon>Eukaryota</taxon>
        <taxon>Metazoa</taxon>
        <taxon>Spiralia</taxon>
        <taxon>Lophotrochozoa</taxon>
        <taxon>Platyhelminthes</taxon>
        <taxon>Cestoda</taxon>
        <taxon>Eucestoda</taxon>
        <taxon>Cyclophyllidea</taxon>
        <taxon>Hymenolepididae</taxon>
        <taxon>Rodentolepis</taxon>
    </lineage>
</organism>